<feature type="domain" description="ABC3 transporter permease C-terminal" evidence="7">
    <location>
        <begin position="389"/>
        <end position="504"/>
    </location>
</feature>
<organism evidence="9 10">
    <name type="scientific">Chryseolinea serpens</name>
    <dbReference type="NCBI Taxonomy" id="947013"/>
    <lineage>
        <taxon>Bacteria</taxon>
        <taxon>Pseudomonadati</taxon>
        <taxon>Bacteroidota</taxon>
        <taxon>Cytophagia</taxon>
        <taxon>Cytophagales</taxon>
        <taxon>Fulvivirgaceae</taxon>
        <taxon>Chryseolinea</taxon>
    </lineage>
</organism>
<comment type="subcellular location">
    <subcellularLocation>
        <location evidence="1">Cell membrane</location>
        <topology evidence="1">Multi-pass membrane protein</topology>
    </subcellularLocation>
</comment>
<feature type="domain" description="ABC3 transporter permease C-terminal" evidence="7">
    <location>
        <begin position="775"/>
        <end position="888"/>
    </location>
</feature>
<feature type="transmembrane region" description="Helical" evidence="6">
    <location>
        <begin position="859"/>
        <end position="881"/>
    </location>
</feature>
<sequence>MFDLEKEITQWLKSFSKHRAFDHGALWEMELHLRDHIEDLMASGHSEQAAFELAVAEFGDINRMADEDFLNVKRKTTLRSVIHAAMVKNYYFTAIRHFIRHRNYFLINISGLTMGMACFIMIALYVANELSYDRFHSKANKIYRVNTKFTNPNGSGDRAVCHSPLARTMLNTYPEVESATRVLRIGTLRIGTPDSGREHYSEDGILYTDSTFFDVFDFKLLKGNPKTALVKPASLVLTETYAKKYFGDQDPIGKQITVEDDDRFFYVVTGVVADVPANSHIQFDMLISLSTSALWNNDSWIASSAMHTYVMLRPDADAKALEKKMQDMVYKYLGPEIAHYSGLTMAQWEKAGGYTGYYLIPLKNIHLYSTSTEELEPGGRISYLFIYALIALIILFIAIFNFVNMATAQSALRAKEVGVRKVVGSTRGGLIFQFILESVIVSMLAAVVAGILVTWLSPLFTGLVGKQLAFGIASHYAGLLSLVALAIIVGLLAGAYPAFVLSSILPIDVLKGTLHKGTRTGWVRNFLIVVQFTASMVIIIATMVVYQQLDFMLTRNLGFNKDNILVIQRPDVLKEGQEAFKNALLANPNISAVAHSNTLPGKLYPQRSYRLKGNDESFVFKFNHVSHTFREVMGLELVAGRFFSKEHRMDTSAVVINEAAAKAFGVENPIGQQLTSPWHGGDLVTIVGVVKDFNFESLHSKIEPIAFELMPENSNQGGFITVRMSRDENVRETVQFIESTWAQHSNGKLFEAFFFDNDYEKLYQSEIATGKVLLVFASLSIFIACLGLVALLAYTVAIRKKEIGVRKILGAGMGSLVNLLSAEVVKLIVIAALVAWPLAYLGAQYWLQNFVDQIEIKPWLYLSATGVVVLICGLAVSLQVVKAAGENPVHSLRQD</sequence>
<reference evidence="9 10" key="1">
    <citation type="submission" date="2016-11" db="EMBL/GenBank/DDBJ databases">
        <authorList>
            <person name="Jaros S."/>
            <person name="Januszkiewicz K."/>
            <person name="Wedrychowicz H."/>
        </authorList>
    </citation>
    <scope>NUCLEOTIDE SEQUENCE [LARGE SCALE GENOMIC DNA]</scope>
    <source>
        <strain evidence="9 10">DSM 24574</strain>
    </source>
</reference>
<dbReference type="Pfam" id="PF02687">
    <property type="entry name" value="FtsX"/>
    <property type="match status" value="2"/>
</dbReference>
<feature type="domain" description="MacB-like periplasmic core" evidence="8">
    <location>
        <begin position="536"/>
        <end position="694"/>
    </location>
</feature>
<dbReference type="NCBIfam" id="NF038403">
    <property type="entry name" value="perm_prefix_1"/>
    <property type="match status" value="1"/>
</dbReference>
<feature type="transmembrane region" description="Helical" evidence="6">
    <location>
        <begin position="430"/>
        <end position="456"/>
    </location>
</feature>
<accession>A0A1M5K2E5</accession>
<evidence type="ECO:0000256" key="5">
    <source>
        <dbReference type="ARBA" id="ARBA00023136"/>
    </source>
</evidence>
<gene>
    <name evidence="9" type="ORF">SAMN04488109_0412</name>
</gene>
<feature type="transmembrane region" description="Helical" evidence="6">
    <location>
        <begin position="381"/>
        <end position="403"/>
    </location>
</feature>
<keyword evidence="5 6" id="KW-0472">Membrane</keyword>
<keyword evidence="4 6" id="KW-1133">Transmembrane helix</keyword>
<evidence type="ECO:0000256" key="6">
    <source>
        <dbReference type="SAM" id="Phobius"/>
    </source>
</evidence>
<dbReference type="InterPro" id="IPR047928">
    <property type="entry name" value="Perm_prefix_1"/>
</dbReference>
<name>A0A1M5K2E5_9BACT</name>
<evidence type="ECO:0000313" key="10">
    <source>
        <dbReference type="Proteomes" id="UP000184212"/>
    </source>
</evidence>
<dbReference type="InterPro" id="IPR003838">
    <property type="entry name" value="ABC3_permease_C"/>
</dbReference>
<dbReference type="GO" id="GO:0022857">
    <property type="term" value="F:transmembrane transporter activity"/>
    <property type="evidence" value="ECO:0007669"/>
    <property type="project" value="TreeGrafter"/>
</dbReference>
<dbReference type="PANTHER" id="PTHR30572:SF18">
    <property type="entry name" value="ABC-TYPE MACROLIDE FAMILY EXPORT SYSTEM PERMEASE COMPONENT 2"/>
    <property type="match status" value="1"/>
</dbReference>
<feature type="transmembrane region" description="Helical" evidence="6">
    <location>
        <begin position="816"/>
        <end position="839"/>
    </location>
</feature>
<keyword evidence="10" id="KW-1185">Reference proteome</keyword>
<feature type="domain" description="MacB-like periplasmic core" evidence="8">
    <location>
        <begin position="106"/>
        <end position="327"/>
    </location>
</feature>
<dbReference type="InterPro" id="IPR050250">
    <property type="entry name" value="Macrolide_Exporter_MacB"/>
</dbReference>
<dbReference type="AlphaFoldDB" id="A0A1M5K2E5"/>
<feature type="transmembrane region" description="Helical" evidence="6">
    <location>
        <begin position="526"/>
        <end position="546"/>
    </location>
</feature>
<keyword evidence="2" id="KW-1003">Cell membrane</keyword>
<protein>
    <submittedName>
        <fullName evidence="9">Putative ABC transport system permease protein</fullName>
    </submittedName>
</protein>
<evidence type="ECO:0000256" key="1">
    <source>
        <dbReference type="ARBA" id="ARBA00004651"/>
    </source>
</evidence>
<dbReference type="EMBL" id="FQWQ01000001">
    <property type="protein sequence ID" value="SHG46921.1"/>
    <property type="molecule type" value="Genomic_DNA"/>
</dbReference>
<dbReference type="RefSeq" id="WP_084137849.1">
    <property type="nucleotide sequence ID" value="NZ_FQWQ01000001.1"/>
</dbReference>
<proteinExistence type="predicted"/>
<dbReference type="STRING" id="947013.SAMN04488109_0412"/>
<dbReference type="InterPro" id="IPR025857">
    <property type="entry name" value="MacB_PCD"/>
</dbReference>
<evidence type="ECO:0000256" key="4">
    <source>
        <dbReference type="ARBA" id="ARBA00022989"/>
    </source>
</evidence>
<evidence type="ECO:0000259" key="7">
    <source>
        <dbReference type="Pfam" id="PF02687"/>
    </source>
</evidence>
<dbReference type="Proteomes" id="UP000184212">
    <property type="component" value="Unassembled WGS sequence"/>
</dbReference>
<dbReference type="PANTHER" id="PTHR30572">
    <property type="entry name" value="MEMBRANE COMPONENT OF TRANSPORTER-RELATED"/>
    <property type="match status" value="1"/>
</dbReference>
<keyword evidence="3 6" id="KW-0812">Transmembrane</keyword>
<dbReference type="OrthoDB" id="5933722at2"/>
<evidence type="ECO:0000256" key="3">
    <source>
        <dbReference type="ARBA" id="ARBA00022692"/>
    </source>
</evidence>
<evidence type="ECO:0000259" key="8">
    <source>
        <dbReference type="Pfam" id="PF12704"/>
    </source>
</evidence>
<feature type="transmembrane region" description="Helical" evidence="6">
    <location>
        <begin position="105"/>
        <end position="127"/>
    </location>
</feature>
<evidence type="ECO:0000256" key="2">
    <source>
        <dbReference type="ARBA" id="ARBA00022475"/>
    </source>
</evidence>
<feature type="transmembrane region" description="Helical" evidence="6">
    <location>
        <begin position="476"/>
        <end position="505"/>
    </location>
</feature>
<feature type="transmembrane region" description="Helical" evidence="6">
    <location>
        <begin position="772"/>
        <end position="796"/>
    </location>
</feature>
<dbReference type="Pfam" id="PF12704">
    <property type="entry name" value="MacB_PCD"/>
    <property type="match status" value="2"/>
</dbReference>
<evidence type="ECO:0000313" key="9">
    <source>
        <dbReference type="EMBL" id="SHG46921.1"/>
    </source>
</evidence>
<dbReference type="GO" id="GO:0005886">
    <property type="term" value="C:plasma membrane"/>
    <property type="evidence" value="ECO:0007669"/>
    <property type="project" value="UniProtKB-SubCell"/>
</dbReference>